<evidence type="ECO:0000256" key="1">
    <source>
        <dbReference type="SAM" id="MobiDB-lite"/>
    </source>
</evidence>
<dbReference type="InterPro" id="IPR021373">
    <property type="entry name" value="DUF2993"/>
</dbReference>
<keyword evidence="2" id="KW-0472">Membrane</keyword>
<feature type="compositionally biased region" description="Basic and acidic residues" evidence="1">
    <location>
        <begin position="15"/>
        <end position="55"/>
    </location>
</feature>
<evidence type="ECO:0000313" key="3">
    <source>
        <dbReference type="EMBL" id="MDI3417852.1"/>
    </source>
</evidence>
<feature type="region of interest" description="Disordered" evidence="1">
    <location>
        <begin position="74"/>
        <end position="97"/>
    </location>
</feature>
<name>A0ABT6ST71_9ACTN</name>
<keyword evidence="4" id="KW-1185">Reference proteome</keyword>
<dbReference type="EMBL" id="JASCIS010000004">
    <property type="protein sequence ID" value="MDI3417852.1"/>
    <property type="molecule type" value="Genomic_DNA"/>
</dbReference>
<feature type="transmembrane region" description="Helical" evidence="2">
    <location>
        <begin position="102"/>
        <end position="124"/>
    </location>
</feature>
<feature type="compositionally biased region" description="Polar residues" evidence="1">
    <location>
        <begin position="1"/>
        <end position="13"/>
    </location>
</feature>
<dbReference type="Pfam" id="PF11209">
    <property type="entry name" value="LmeA"/>
    <property type="match status" value="1"/>
</dbReference>
<comment type="caution">
    <text evidence="3">The sequence shown here is derived from an EMBL/GenBank/DDBJ whole genome shotgun (WGS) entry which is preliminary data.</text>
</comment>
<proteinExistence type="predicted"/>
<dbReference type="RefSeq" id="WP_282533780.1">
    <property type="nucleotide sequence ID" value="NZ_JASCIS010000004.1"/>
</dbReference>
<feature type="region of interest" description="Disordered" evidence="1">
    <location>
        <begin position="1"/>
        <end position="55"/>
    </location>
</feature>
<reference evidence="3 4" key="1">
    <citation type="submission" date="2023-05" db="EMBL/GenBank/DDBJ databases">
        <title>Draft genome sequence of Streptomyces sp. B-S-A12 isolated from a cave soil in Thailand.</title>
        <authorList>
            <person name="Chamroensaksri N."/>
            <person name="Muangham S."/>
        </authorList>
    </citation>
    <scope>NUCLEOTIDE SEQUENCE [LARGE SCALE GENOMIC DNA]</scope>
    <source>
        <strain evidence="3 4">B-S-A12</strain>
    </source>
</reference>
<organism evidence="3 4">
    <name type="scientific">Streptomyces luteolus</name>
    <dbReference type="NCBI Taxonomy" id="3043615"/>
    <lineage>
        <taxon>Bacteria</taxon>
        <taxon>Bacillati</taxon>
        <taxon>Actinomycetota</taxon>
        <taxon>Actinomycetes</taxon>
        <taxon>Kitasatosporales</taxon>
        <taxon>Streptomycetaceae</taxon>
        <taxon>Streptomyces</taxon>
    </lineage>
</organism>
<accession>A0ABT6ST71</accession>
<protein>
    <submittedName>
        <fullName evidence="3">DUF2993 domain-containing protein</fullName>
    </submittedName>
</protein>
<sequence>MRTTPHRISTQHPDSVYENRSGEGYENRSGEGYENRSGDVYDNRSGDGYDNRSGDVYENPYDELAALAGNPLDEFLHEEPDDDEDWAPPNHRRSGRRKRNRFAGLPLAAKMVVLLVVAAAFLGLGDRWALLYTEHEAAAKLKDAMHLSAAPEVDIDGFPFLTQALDERLDTVRITVPDVAADRVSLAKVGATAHDVRIKGGLLDFKGAEIGSMDGEVLLSFDDLNRELGASQVTFTARGHDRVIARGTLPVAGHDLRVAAEARIQRSGDHGIATRIGGMRLDIGDLATYRPGTGPDEGLHLSRKSAAQLRHETDKLKALFRVDAVVERLGVPDSAVRAALRNERKLAELTGSPHFVQKLMKLNLIDVAMGHPWLLKKLGLDPALLDGLTELTRPALADRLSLGFQLPKLPGTGDVRLRDVKVEKDGIRVRLSGVGLTFDKNP</sequence>
<evidence type="ECO:0000313" key="4">
    <source>
        <dbReference type="Proteomes" id="UP001237105"/>
    </source>
</evidence>
<evidence type="ECO:0000256" key="2">
    <source>
        <dbReference type="SAM" id="Phobius"/>
    </source>
</evidence>
<keyword evidence="2" id="KW-1133">Transmembrane helix</keyword>
<keyword evidence="2" id="KW-0812">Transmembrane</keyword>
<gene>
    <name evidence="3" type="ORF">QIT00_04625</name>
</gene>
<dbReference type="Proteomes" id="UP001237105">
    <property type="component" value="Unassembled WGS sequence"/>
</dbReference>